<protein>
    <submittedName>
        <fullName evidence="4">Flagella synthesis protein FlgN</fullName>
    </submittedName>
</protein>
<evidence type="ECO:0000256" key="1">
    <source>
        <dbReference type="ARBA" id="ARBA00002397"/>
    </source>
</evidence>
<evidence type="ECO:0000256" key="3">
    <source>
        <dbReference type="ARBA" id="ARBA00022795"/>
    </source>
</evidence>
<proteinExistence type="inferred from homology"/>
<keyword evidence="5" id="KW-1185">Reference proteome</keyword>
<reference evidence="4 5" key="1">
    <citation type="submission" date="2021-03" db="EMBL/GenBank/DDBJ databases">
        <authorList>
            <person name="D'Agostino P."/>
            <person name="Huntemann M."/>
            <person name="Clum A."/>
            <person name="Spunde A."/>
            <person name="Palaniappan K."/>
            <person name="Ritter S."/>
            <person name="Mikhailova N."/>
            <person name="Chen I.-M."/>
            <person name="Stamatis D."/>
            <person name="Reddy T."/>
            <person name="O'Malley R."/>
            <person name="Daum C."/>
            <person name="Shapiro N."/>
            <person name="Ivanova N."/>
            <person name="Kyrpides N."/>
            <person name="Woyke T."/>
        </authorList>
    </citation>
    <scope>NUCLEOTIDE SEQUENCE [LARGE SCALE GENOMIC DNA]</scope>
    <source>
        <strain evidence="4 5">WS4403</strain>
    </source>
</reference>
<comment type="similarity">
    <text evidence="2">Belongs to the FlgN family.</text>
</comment>
<evidence type="ECO:0000313" key="4">
    <source>
        <dbReference type="EMBL" id="MBP2170936.1"/>
    </source>
</evidence>
<evidence type="ECO:0000256" key="2">
    <source>
        <dbReference type="ARBA" id="ARBA00007703"/>
    </source>
</evidence>
<gene>
    <name evidence="4" type="ORF">J2125_004128</name>
</gene>
<dbReference type="EMBL" id="JAGGMQ010000001">
    <property type="protein sequence ID" value="MBP2170936.1"/>
    <property type="molecule type" value="Genomic_DNA"/>
</dbReference>
<name>A0ABS4PFU1_9GAMM</name>
<comment type="function">
    <text evidence="1">Required for the efficient initiation of filament assembly.</text>
</comment>
<comment type="caution">
    <text evidence="4">The sequence shown here is derived from an EMBL/GenBank/DDBJ whole genome shotgun (WGS) entry which is preliminary data.</text>
</comment>
<dbReference type="Pfam" id="PF05130">
    <property type="entry name" value="FlgN"/>
    <property type="match status" value="1"/>
</dbReference>
<dbReference type="InterPro" id="IPR007809">
    <property type="entry name" value="FlgN-like"/>
</dbReference>
<organism evidence="4 5">
    <name type="scientific">Winslowiella toletana</name>
    <dbReference type="NCBI Taxonomy" id="92490"/>
    <lineage>
        <taxon>Bacteria</taxon>
        <taxon>Pseudomonadati</taxon>
        <taxon>Pseudomonadota</taxon>
        <taxon>Gammaproteobacteria</taxon>
        <taxon>Enterobacterales</taxon>
        <taxon>Erwiniaceae</taxon>
        <taxon>Winslowiella</taxon>
    </lineage>
</organism>
<keyword evidence="3" id="KW-1005">Bacterial flagellum biogenesis</keyword>
<dbReference type="InterPro" id="IPR036679">
    <property type="entry name" value="FlgN-like_sf"/>
</dbReference>
<evidence type="ECO:0000313" key="5">
    <source>
        <dbReference type="Proteomes" id="UP001195624"/>
    </source>
</evidence>
<dbReference type="SUPFAM" id="SSF140566">
    <property type="entry name" value="FlgN-like"/>
    <property type="match status" value="1"/>
</dbReference>
<keyword evidence="4" id="KW-0282">Flagellum</keyword>
<keyword evidence="4" id="KW-0969">Cilium</keyword>
<keyword evidence="4" id="KW-0966">Cell projection</keyword>
<sequence>MNSLLTALDKMQEVLSSLTEVMDAEQQQLSAGRINSNLLQRITEDKSSLLNTVNYLDGMRNQAEKRLGLQAPYPTQPDLARRWEMIQKQTARLHNTNRHSGMLLNLQIEYNEQALSVLKPQVSQPFYGPDGQTKSGAFASRKV</sequence>
<reference evidence="5" key="2">
    <citation type="submission" date="2023-07" db="EMBL/GenBank/DDBJ databases">
        <title>Genome mining of underrepresented organisms for secondary metabolites.</title>
        <authorList>
            <person name="D'Agostino P.M."/>
        </authorList>
    </citation>
    <scope>NUCLEOTIDE SEQUENCE [LARGE SCALE GENOMIC DNA]</scope>
    <source>
        <strain evidence="5">WS4403</strain>
    </source>
</reference>
<dbReference type="Gene3D" id="1.20.58.300">
    <property type="entry name" value="FlgN-like"/>
    <property type="match status" value="1"/>
</dbReference>
<dbReference type="Proteomes" id="UP001195624">
    <property type="component" value="Unassembled WGS sequence"/>
</dbReference>
<dbReference type="RefSeq" id="WP_017801857.1">
    <property type="nucleotide sequence ID" value="NZ_JAGGMQ010000001.1"/>
</dbReference>
<accession>A0ABS4PFU1</accession>